<keyword evidence="5" id="KW-0732">Signal</keyword>
<evidence type="ECO:0000256" key="5">
    <source>
        <dbReference type="ARBA" id="ARBA00022729"/>
    </source>
</evidence>
<reference evidence="13 14" key="1">
    <citation type="journal article" date="2018" name="Gigascience">
        <title>Genomes of trombidid mites reveal novel predicted allergens and laterally-transferred genes associated with secondary metabolism.</title>
        <authorList>
            <person name="Dong X."/>
            <person name="Chaisiri K."/>
            <person name="Xia D."/>
            <person name="Armstrong S.D."/>
            <person name="Fang Y."/>
            <person name="Donnelly M.J."/>
            <person name="Kadowaki T."/>
            <person name="McGarry J.W."/>
            <person name="Darby A.C."/>
            <person name="Makepeace B.L."/>
        </authorList>
    </citation>
    <scope>NUCLEOTIDE SEQUENCE [LARGE SCALE GENOMIC DNA]</scope>
    <source>
        <strain evidence="13">UoL-WK</strain>
    </source>
</reference>
<comment type="subcellular location">
    <subcellularLocation>
        <location evidence="1 12">Cell membrane</location>
        <topology evidence="1 12">Lipid-anchor</topology>
        <topology evidence="1 12">GPI-anchor</topology>
    </subcellularLocation>
</comment>
<dbReference type="Proteomes" id="UP000285301">
    <property type="component" value="Unassembled WGS sequence"/>
</dbReference>
<keyword evidence="9 12" id="KW-0357">Heparan sulfate</keyword>
<keyword evidence="7 12" id="KW-0472">Membrane</keyword>
<evidence type="ECO:0000256" key="4">
    <source>
        <dbReference type="ARBA" id="ARBA00022622"/>
    </source>
</evidence>
<dbReference type="PANTHER" id="PTHR10822">
    <property type="entry name" value="GLYPICAN"/>
    <property type="match status" value="1"/>
</dbReference>
<dbReference type="GO" id="GO:0098552">
    <property type="term" value="C:side of membrane"/>
    <property type="evidence" value="ECO:0007669"/>
    <property type="project" value="UniProtKB-KW"/>
</dbReference>
<dbReference type="AlphaFoldDB" id="A0A443R445"/>
<evidence type="ECO:0000256" key="7">
    <source>
        <dbReference type="ARBA" id="ARBA00023136"/>
    </source>
</evidence>
<protein>
    <submittedName>
        <fullName evidence="13">Glypican-6-like protein</fullName>
    </submittedName>
</protein>
<keyword evidence="10 12" id="KW-0449">Lipoprotein</keyword>
<evidence type="ECO:0000256" key="3">
    <source>
        <dbReference type="ARBA" id="ARBA00022475"/>
    </source>
</evidence>
<organism evidence="13 14">
    <name type="scientific">Dinothrombium tinctorium</name>
    <dbReference type="NCBI Taxonomy" id="1965070"/>
    <lineage>
        <taxon>Eukaryota</taxon>
        <taxon>Metazoa</taxon>
        <taxon>Ecdysozoa</taxon>
        <taxon>Arthropoda</taxon>
        <taxon>Chelicerata</taxon>
        <taxon>Arachnida</taxon>
        <taxon>Acari</taxon>
        <taxon>Acariformes</taxon>
        <taxon>Trombidiformes</taxon>
        <taxon>Prostigmata</taxon>
        <taxon>Anystina</taxon>
        <taxon>Parasitengona</taxon>
        <taxon>Trombidioidea</taxon>
        <taxon>Trombidiidae</taxon>
        <taxon>Dinothrombium</taxon>
    </lineage>
</organism>
<accession>A0A443R445</accession>
<dbReference type="EMBL" id="NCKU01002247">
    <property type="protein sequence ID" value="RWS10039.1"/>
    <property type="molecule type" value="Genomic_DNA"/>
</dbReference>
<evidence type="ECO:0000256" key="11">
    <source>
        <dbReference type="RuleBase" id="RU003518"/>
    </source>
</evidence>
<keyword evidence="4 12" id="KW-0336">GPI-anchor</keyword>
<dbReference type="Pfam" id="PF01153">
    <property type="entry name" value="Glypican"/>
    <property type="match status" value="1"/>
</dbReference>
<proteinExistence type="inferred from homology"/>
<dbReference type="GO" id="GO:0009986">
    <property type="term" value="C:cell surface"/>
    <property type="evidence" value="ECO:0007669"/>
    <property type="project" value="TreeGrafter"/>
</dbReference>
<gene>
    <name evidence="13" type="ORF">B4U79_10175</name>
</gene>
<sequence>MNSVYGSKFLRELLKLSEEELNKTFRKTYGLHYEQNANLFSRLYAELKRYLNTGSVNLDATFNTFFHKLYRKMFQVINIQYSFDEKYLHCIDRLMDVIKPFGDMPNKLTTEMKLAFFATRTFSQSLSIGRSIVENIAEIGPSAECSRSIMQMTYCAHCQGLANLKPCANYCLNVMRKCLLNHRELDSEWNDYVEAILLLTNRLETSFNIESVVNPLAIRISEAIMDFQENSSLISQRLFVSCGKPRIGKRQPKARLTSLEQYKFVRTQVRPATAAGTNIDRLMQEVKRKIKFSKGFWRNLPQTLCLRNQVSGEIVRELAKECWNGTDKVREESSNIAAGIERSVFESSVELGMQNAIISQQIAQLRIITSKLSKAYNGEMEEQKEDRGM</sequence>
<comment type="function">
    <text evidence="12">Cell surface proteoglycan.</text>
</comment>
<evidence type="ECO:0000256" key="10">
    <source>
        <dbReference type="ARBA" id="ARBA00023288"/>
    </source>
</evidence>
<dbReference type="PANTHER" id="PTHR10822:SF30">
    <property type="entry name" value="DALLY-LIKE, ISOFORM A"/>
    <property type="match status" value="1"/>
</dbReference>
<evidence type="ECO:0000256" key="1">
    <source>
        <dbReference type="ARBA" id="ARBA00004609"/>
    </source>
</evidence>
<evidence type="ECO:0000256" key="2">
    <source>
        <dbReference type="ARBA" id="ARBA00010260"/>
    </source>
</evidence>
<keyword evidence="6 12" id="KW-0654">Proteoglycan</keyword>
<dbReference type="GO" id="GO:0016477">
    <property type="term" value="P:cell migration"/>
    <property type="evidence" value="ECO:0007669"/>
    <property type="project" value="TreeGrafter"/>
</dbReference>
<dbReference type="GO" id="GO:0005576">
    <property type="term" value="C:extracellular region"/>
    <property type="evidence" value="ECO:0007669"/>
    <property type="project" value="TreeGrafter"/>
</dbReference>
<dbReference type="GO" id="GO:0009966">
    <property type="term" value="P:regulation of signal transduction"/>
    <property type="evidence" value="ECO:0007669"/>
    <property type="project" value="InterPro"/>
</dbReference>
<dbReference type="GO" id="GO:0005886">
    <property type="term" value="C:plasma membrane"/>
    <property type="evidence" value="ECO:0007669"/>
    <property type="project" value="UniProtKB-SubCell"/>
</dbReference>
<dbReference type="STRING" id="1965070.A0A443R445"/>
<comment type="similarity">
    <text evidence="2 11">Belongs to the glypican family.</text>
</comment>
<dbReference type="InterPro" id="IPR001863">
    <property type="entry name" value="Glypican"/>
</dbReference>
<evidence type="ECO:0000256" key="6">
    <source>
        <dbReference type="ARBA" id="ARBA00022974"/>
    </source>
</evidence>
<name>A0A443R445_9ACAR</name>
<keyword evidence="3" id="KW-1003">Cell membrane</keyword>
<dbReference type="GO" id="GO:1905475">
    <property type="term" value="P:regulation of protein localization to membrane"/>
    <property type="evidence" value="ECO:0007669"/>
    <property type="project" value="TreeGrafter"/>
</dbReference>
<keyword evidence="8" id="KW-0325">Glycoprotein</keyword>
<dbReference type="OrthoDB" id="10010764at2759"/>
<dbReference type="GO" id="GO:0045202">
    <property type="term" value="C:synapse"/>
    <property type="evidence" value="ECO:0007669"/>
    <property type="project" value="TreeGrafter"/>
</dbReference>
<evidence type="ECO:0000313" key="14">
    <source>
        <dbReference type="Proteomes" id="UP000285301"/>
    </source>
</evidence>
<comment type="caution">
    <text evidence="13">The sequence shown here is derived from an EMBL/GenBank/DDBJ whole genome shotgun (WGS) entry which is preliminary data.</text>
</comment>
<evidence type="ECO:0000256" key="12">
    <source>
        <dbReference type="RuleBase" id="RU003519"/>
    </source>
</evidence>
<evidence type="ECO:0000256" key="9">
    <source>
        <dbReference type="ARBA" id="ARBA00023207"/>
    </source>
</evidence>
<keyword evidence="14" id="KW-1185">Reference proteome</keyword>
<evidence type="ECO:0000256" key="8">
    <source>
        <dbReference type="ARBA" id="ARBA00023180"/>
    </source>
</evidence>
<evidence type="ECO:0000313" key="13">
    <source>
        <dbReference type="EMBL" id="RWS10039.1"/>
    </source>
</evidence>